<proteinExistence type="inferred from homology"/>
<dbReference type="Gene3D" id="3.40.50.720">
    <property type="entry name" value="NAD(P)-binding Rossmann-like Domain"/>
    <property type="match status" value="1"/>
</dbReference>
<dbReference type="PRINTS" id="PR00080">
    <property type="entry name" value="SDRFAMILY"/>
</dbReference>
<organism evidence="2">
    <name type="scientific">gut metagenome</name>
    <dbReference type="NCBI Taxonomy" id="749906"/>
    <lineage>
        <taxon>unclassified sequences</taxon>
        <taxon>metagenomes</taxon>
        <taxon>organismal metagenomes</taxon>
    </lineage>
</organism>
<feature type="non-terminal residue" evidence="2">
    <location>
        <position position="1"/>
    </location>
</feature>
<comment type="caution">
    <text evidence="2">The sequence shown here is derived from an EMBL/GenBank/DDBJ whole genome shotgun (WGS) entry which is preliminary data.</text>
</comment>
<dbReference type="PANTHER" id="PTHR42879:SF2">
    <property type="entry name" value="3-OXOACYL-[ACYL-CARRIER-PROTEIN] REDUCTASE FABG"/>
    <property type="match status" value="1"/>
</dbReference>
<dbReference type="InterPro" id="IPR002347">
    <property type="entry name" value="SDR_fam"/>
</dbReference>
<dbReference type="EMBL" id="AMCI01003541">
    <property type="protein sequence ID" value="EJX00059.1"/>
    <property type="molecule type" value="Genomic_DNA"/>
</dbReference>
<dbReference type="PROSITE" id="PS00061">
    <property type="entry name" value="ADH_SHORT"/>
    <property type="match status" value="1"/>
</dbReference>
<sequence>SRQMLKQRGGRIINISSVSGVMGNAGQVNYCAAKAGVIGLTKSAARELASRGITVNAVAPGFITTDMTKVLSEEVQKQVQTQIPLKKFGNPEDVAEAVAFLASERAGYITGQVLCVDGGMAM</sequence>
<evidence type="ECO:0000256" key="1">
    <source>
        <dbReference type="ARBA" id="ARBA00006484"/>
    </source>
</evidence>
<reference evidence="2" key="1">
    <citation type="journal article" date="2012" name="PLoS ONE">
        <title>Gene sets for utilization of primary and secondary nutrition supplies in the distal gut of endangered iberian lynx.</title>
        <authorList>
            <person name="Alcaide M."/>
            <person name="Messina E."/>
            <person name="Richter M."/>
            <person name="Bargiela R."/>
            <person name="Peplies J."/>
            <person name="Huws S.A."/>
            <person name="Newbold C.J."/>
            <person name="Golyshin P.N."/>
            <person name="Simon M.A."/>
            <person name="Lopez G."/>
            <person name="Yakimov M.M."/>
            <person name="Ferrer M."/>
        </authorList>
    </citation>
    <scope>NUCLEOTIDE SEQUENCE</scope>
</reference>
<dbReference type="Pfam" id="PF13561">
    <property type="entry name" value="adh_short_C2"/>
    <property type="match status" value="1"/>
</dbReference>
<evidence type="ECO:0000313" key="2">
    <source>
        <dbReference type="EMBL" id="EJX00059.1"/>
    </source>
</evidence>
<dbReference type="InterPro" id="IPR036291">
    <property type="entry name" value="NAD(P)-bd_dom_sf"/>
</dbReference>
<comment type="similarity">
    <text evidence="1">Belongs to the short-chain dehydrogenases/reductases (SDR) family.</text>
</comment>
<dbReference type="AlphaFoldDB" id="J9FZS4"/>
<dbReference type="InterPro" id="IPR020904">
    <property type="entry name" value="Sc_DH/Rdtase_CS"/>
</dbReference>
<dbReference type="GO" id="GO:0032787">
    <property type="term" value="P:monocarboxylic acid metabolic process"/>
    <property type="evidence" value="ECO:0007669"/>
    <property type="project" value="UniProtKB-ARBA"/>
</dbReference>
<dbReference type="SUPFAM" id="SSF51735">
    <property type="entry name" value="NAD(P)-binding Rossmann-fold domains"/>
    <property type="match status" value="1"/>
</dbReference>
<gene>
    <name evidence="2" type="ORF">EVA_11834</name>
</gene>
<name>J9FZS4_9ZZZZ</name>
<dbReference type="PRINTS" id="PR00081">
    <property type="entry name" value="GDHRDH"/>
</dbReference>
<dbReference type="InterPro" id="IPR050259">
    <property type="entry name" value="SDR"/>
</dbReference>
<protein>
    <submittedName>
        <fullName evidence="2">3-oxoacyl-(Acyl-carrier-protein) reductase</fullName>
    </submittedName>
</protein>
<dbReference type="PANTHER" id="PTHR42879">
    <property type="entry name" value="3-OXOACYL-(ACYL-CARRIER-PROTEIN) REDUCTASE"/>
    <property type="match status" value="1"/>
</dbReference>
<accession>J9FZS4</accession>